<proteinExistence type="predicted"/>
<sequence>MASEILHKMGIKPKPVEPEIQFDCNWADVTCPICLDFPHNAVLLRCSSYEKGCRPFMCDTDQSRSNCLERFKSAYGLPGSAKSSAAAIDTSLERIQIVLFNPNSRPTCPLCRGEVIGWAIVDEARLQLNQKRRCCEENNCSYFGDFYELQKHTQIKHPNSHPSEIDPKQRLDWENFQQSSDIIDVLSTIHAEVPHGVVLGDYVIEYGDEEDGDEYEDFNRVRRNWWTACIFSRVCCRASRNRSQSRVRERRGGSERRSSRRSSYDNSNLEEGPARSVDIGDYRFDEIVEEFVGTGSVASRRLASQYRDSFGRYRIHSH</sequence>
<reference evidence="2" key="1">
    <citation type="journal article" date="2015" name="Nat. Genet.">
        <title>The pineapple genome and the evolution of CAM photosynthesis.</title>
        <authorList>
            <person name="Ming R."/>
            <person name="VanBuren R."/>
            <person name="Wai C.M."/>
            <person name="Tang H."/>
            <person name="Schatz M.C."/>
            <person name="Bowers J.E."/>
            <person name="Lyons E."/>
            <person name="Wang M.L."/>
            <person name="Chen J."/>
            <person name="Biggers E."/>
            <person name="Zhang J."/>
            <person name="Huang L."/>
            <person name="Zhang L."/>
            <person name="Miao W."/>
            <person name="Zhang J."/>
            <person name="Ye Z."/>
            <person name="Miao C."/>
            <person name="Lin Z."/>
            <person name="Wang H."/>
            <person name="Zhou H."/>
            <person name="Yim W.C."/>
            <person name="Priest H.D."/>
            <person name="Zheng C."/>
            <person name="Woodhouse M."/>
            <person name="Edger P.P."/>
            <person name="Guyot R."/>
            <person name="Guo H.B."/>
            <person name="Guo H."/>
            <person name="Zheng G."/>
            <person name="Singh R."/>
            <person name="Sharma A."/>
            <person name="Min X."/>
            <person name="Zheng Y."/>
            <person name="Lee H."/>
            <person name="Gurtowski J."/>
            <person name="Sedlazeck F.J."/>
            <person name="Harkess A."/>
            <person name="McKain M.R."/>
            <person name="Liao Z."/>
            <person name="Fang J."/>
            <person name="Liu J."/>
            <person name="Zhang X."/>
            <person name="Zhang Q."/>
            <person name="Hu W."/>
            <person name="Qin Y."/>
            <person name="Wang K."/>
            <person name="Chen L.Y."/>
            <person name="Shirley N."/>
            <person name="Lin Y.R."/>
            <person name="Liu L.Y."/>
            <person name="Hernandez A.G."/>
            <person name="Wright C.L."/>
            <person name="Bulone V."/>
            <person name="Tuskan G.A."/>
            <person name="Heath K."/>
            <person name="Zee F."/>
            <person name="Moore P.H."/>
            <person name="Sunkar R."/>
            <person name="Leebens-Mack J.H."/>
            <person name="Mockler T."/>
            <person name="Bennetzen J.L."/>
            <person name="Freeling M."/>
            <person name="Sankoff D."/>
            <person name="Paterson A.H."/>
            <person name="Zhu X."/>
            <person name="Yang X."/>
            <person name="Smith J.A."/>
            <person name="Cushman J.C."/>
            <person name="Paull R.E."/>
            <person name="Yu Q."/>
        </authorList>
    </citation>
    <scope>NUCLEOTIDE SEQUENCE [LARGE SCALE GENOMIC DNA]</scope>
    <source>
        <strain evidence="2">cv. F153</strain>
    </source>
</reference>
<dbReference type="PANTHER" id="PTHR31197">
    <property type="entry name" value="OS01G0612600 PROTEIN"/>
    <property type="match status" value="1"/>
</dbReference>
<gene>
    <name evidence="3 4" type="primary">LOC109711858</name>
</gene>
<evidence type="ECO:0000313" key="2">
    <source>
        <dbReference type="Proteomes" id="UP000515123"/>
    </source>
</evidence>
<dbReference type="InterPro" id="IPR012866">
    <property type="entry name" value="DUF1644"/>
</dbReference>
<organism evidence="3">
    <name type="scientific">Ananas comosus</name>
    <name type="common">Pineapple</name>
    <name type="synonym">Ananas ananas</name>
    <dbReference type="NCBI Taxonomy" id="4615"/>
    <lineage>
        <taxon>Eukaryota</taxon>
        <taxon>Viridiplantae</taxon>
        <taxon>Streptophyta</taxon>
        <taxon>Embryophyta</taxon>
        <taxon>Tracheophyta</taxon>
        <taxon>Spermatophyta</taxon>
        <taxon>Magnoliopsida</taxon>
        <taxon>Liliopsida</taxon>
        <taxon>Poales</taxon>
        <taxon>Bromeliaceae</taxon>
        <taxon>Bromelioideae</taxon>
        <taxon>Ananas</taxon>
    </lineage>
</organism>
<accession>A0A6P5F3P2</accession>
<dbReference type="PANTHER" id="PTHR31197:SF4">
    <property type="entry name" value="OS02G0150900 PROTEIN"/>
    <property type="match status" value="1"/>
</dbReference>
<dbReference type="RefSeq" id="XP_020090762.1">
    <property type="nucleotide sequence ID" value="XM_020235173.1"/>
</dbReference>
<dbReference type="Pfam" id="PF07800">
    <property type="entry name" value="DUF1644"/>
    <property type="match status" value="1"/>
</dbReference>
<dbReference type="GeneID" id="109711858"/>
<dbReference type="Proteomes" id="UP000515123">
    <property type="component" value="Linkage group 6"/>
</dbReference>
<evidence type="ECO:0000256" key="1">
    <source>
        <dbReference type="SAM" id="MobiDB-lite"/>
    </source>
</evidence>
<dbReference type="AlphaFoldDB" id="A0A6P5F3P2"/>
<reference evidence="3 4" key="2">
    <citation type="submission" date="2025-04" db="UniProtKB">
        <authorList>
            <consortium name="RefSeq"/>
        </authorList>
    </citation>
    <scope>IDENTIFICATION</scope>
    <source>
        <tissue evidence="3 4">Leaf</tissue>
    </source>
</reference>
<protein>
    <submittedName>
        <fullName evidence="3 4">Uncharacterized protein LOC109711858</fullName>
    </submittedName>
</protein>
<name>A0A6P5F3P2_ANACO</name>
<evidence type="ECO:0000313" key="4">
    <source>
        <dbReference type="RefSeq" id="XP_020090762.1"/>
    </source>
</evidence>
<keyword evidence="2" id="KW-1185">Reference proteome</keyword>
<evidence type="ECO:0000313" key="3">
    <source>
        <dbReference type="RefSeq" id="XP_020090761.1"/>
    </source>
</evidence>
<feature type="region of interest" description="Disordered" evidence="1">
    <location>
        <begin position="245"/>
        <end position="272"/>
    </location>
</feature>
<feature type="compositionally biased region" description="Basic and acidic residues" evidence="1">
    <location>
        <begin position="246"/>
        <end position="257"/>
    </location>
</feature>
<dbReference type="RefSeq" id="XP_020090761.1">
    <property type="nucleotide sequence ID" value="XM_020235172.1"/>
</dbReference>
<dbReference type="OrthoDB" id="1921166at2759"/>
<dbReference type="InterPro" id="IPR013083">
    <property type="entry name" value="Znf_RING/FYVE/PHD"/>
</dbReference>
<dbReference type="Gene3D" id="3.30.40.10">
    <property type="entry name" value="Zinc/RING finger domain, C3HC4 (zinc finger)"/>
    <property type="match status" value="1"/>
</dbReference>